<dbReference type="eggNOG" id="COG0727">
    <property type="taxonomic scope" value="Bacteria"/>
</dbReference>
<sequence>MPIHFSCTMCGRCCHDLRLPLAIDEALDWIARGGEVQLFCDAIVWPQEPQQTDLLAQHRKRRSFAAHSGRLPVRVTVTLVAAFDGPCPNLRPDMSCGAYDRRPRVCRIYPAEVNPFLKLDPAAKACPADAWSDAGPVLVHAGQIANADTAALIAQSHEADERDRVAKAHLCALLGYDSAALANEGFAVYAPSRHRLEAALRAARESGAQFDHLQPRSSLPWHIITNRSTSLATLRSIGANARQAEDRFRPAEAPAYLGFFDEDISDSDRRN</sequence>
<evidence type="ECO:0000313" key="1">
    <source>
        <dbReference type="EMBL" id="ACC74077.1"/>
    </source>
</evidence>
<dbReference type="KEGG" id="bph:Bphy_4987"/>
<evidence type="ECO:0000313" key="2">
    <source>
        <dbReference type="Proteomes" id="UP000001192"/>
    </source>
</evidence>
<accession>B2JLA9</accession>
<organism evidence="1 2">
    <name type="scientific">Paraburkholderia phymatum (strain DSM 17167 / CIP 108236 / LMG 21445 / STM815)</name>
    <name type="common">Burkholderia phymatum</name>
    <dbReference type="NCBI Taxonomy" id="391038"/>
    <lineage>
        <taxon>Bacteria</taxon>
        <taxon>Pseudomonadati</taxon>
        <taxon>Pseudomonadota</taxon>
        <taxon>Betaproteobacteria</taxon>
        <taxon>Burkholderiales</taxon>
        <taxon>Burkholderiaceae</taxon>
        <taxon>Paraburkholderia</taxon>
    </lineage>
</organism>
<evidence type="ECO:0008006" key="3">
    <source>
        <dbReference type="Google" id="ProtNLM"/>
    </source>
</evidence>
<dbReference type="STRING" id="391038.Bphy_4987"/>
<reference evidence="2" key="1">
    <citation type="journal article" date="2014" name="Stand. Genomic Sci.">
        <title>Complete genome sequence of Burkholderia phymatum STM815(T), a broad host range and efficient nitrogen-fixing symbiont of Mimosa species.</title>
        <authorList>
            <person name="Moulin L."/>
            <person name="Klonowska A."/>
            <person name="Caroline B."/>
            <person name="Booth K."/>
            <person name="Vriezen J.A."/>
            <person name="Melkonian R."/>
            <person name="James E.K."/>
            <person name="Young J.P."/>
            <person name="Bena G."/>
            <person name="Hauser L."/>
            <person name="Land M."/>
            <person name="Kyrpides N."/>
            <person name="Bruce D."/>
            <person name="Chain P."/>
            <person name="Copeland A."/>
            <person name="Pitluck S."/>
            <person name="Woyke T."/>
            <person name="Lizotte-Waniewski M."/>
            <person name="Bristow J."/>
            <person name="Riley M."/>
        </authorList>
    </citation>
    <scope>NUCLEOTIDE SEQUENCE [LARGE SCALE GENOMIC DNA]</scope>
    <source>
        <strain evidence="2">DSM 17167 / CIP 108236 / LMG 21445 / STM815</strain>
    </source>
</reference>
<dbReference type="EMBL" id="CP001044">
    <property type="protein sequence ID" value="ACC74077.1"/>
    <property type="molecule type" value="Genomic_DNA"/>
</dbReference>
<dbReference type="InterPro" id="IPR005358">
    <property type="entry name" value="Puta_zinc/iron-chelating_dom"/>
</dbReference>
<dbReference type="OrthoDB" id="7500397at2"/>
<dbReference type="RefSeq" id="WP_012404241.1">
    <property type="nucleotide sequence ID" value="NC_010623.1"/>
</dbReference>
<dbReference type="AlphaFoldDB" id="B2JLA9"/>
<gene>
    <name evidence="1" type="ordered locus">Bphy_4987</name>
</gene>
<dbReference type="HOGENOM" id="CLU_097149_0_0_4"/>
<dbReference type="Pfam" id="PF03692">
    <property type="entry name" value="CxxCxxCC"/>
    <property type="match status" value="1"/>
</dbReference>
<dbReference type="Proteomes" id="UP000001192">
    <property type="component" value="Chromosome 2"/>
</dbReference>
<keyword evidence="2" id="KW-1185">Reference proteome</keyword>
<name>B2JLA9_PARP8</name>
<protein>
    <recommendedName>
        <fullName evidence="3">Flagellin N-methylase</fullName>
    </recommendedName>
</protein>
<proteinExistence type="predicted"/>